<organism evidence="9 10">
    <name type="scientific">Paragonimus heterotremus</name>
    <dbReference type="NCBI Taxonomy" id="100268"/>
    <lineage>
        <taxon>Eukaryota</taxon>
        <taxon>Metazoa</taxon>
        <taxon>Spiralia</taxon>
        <taxon>Lophotrochozoa</taxon>
        <taxon>Platyhelminthes</taxon>
        <taxon>Trematoda</taxon>
        <taxon>Digenea</taxon>
        <taxon>Plagiorchiida</taxon>
        <taxon>Troglotremata</taxon>
        <taxon>Troglotrematidae</taxon>
        <taxon>Paragonimus</taxon>
    </lineage>
</organism>
<comment type="similarity">
    <text evidence="2">Belongs to the biopterin-dependent aromatic amino acid hydroxylase family.</text>
</comment>
<dbReference type="OrthoDB" id="983542at2759"/>
<dbReference type="EMBL" id="LUCH01002624">
    <property type="protein sequence ID" value="KAF5401216.1"/>
    <property type="molecule type" value="Genomic_DNA"/>
</dbReference>
<dbReference type="GO" id="GO:0043204">
    <property type="term" value="C:perikaryon"/>
    <property type="evidence" value="ECO:0007669"/>
    <property type="project" value="TreeGrafter"/>
</dbReference>
<dbReference type="GO" id="GO:0005737">
    <property type="term" value="C:cytoplasm"/>
    <property type="evidence" value="ECO:0007669"/>
    <property type="project" value="TreeGrafter"/>
</dbReference>
<feature type="binding site" evidence="7">
    <location>
        <position position="122"/>
    </location>
    <ligand>
        <name>Fe cation</name>
        <dbReference type="ChEBI" id="CHEBI:24875"/>
    </ligand>
</feature>
<keyword evidence="6" id="KW-0503">Monooxygenase</keyword>
<feature type="domain" description="Biopterin-dependent aromatic amino acid hydroxylase family profile" evidence="8">
    <location>
        <begin position="68"/>
        <end position="232"/>
    </location>
</feature>
<dbReference type="InterPro" id="IPR036951">
    <property type="entry name" value="ArAA_hydroxylase_sf"/>
</dbReference>
<evidence type="ECO:0000256" key="2">
    <source>
        <dbReference type="ARBA" id="ARBA00009712"/>
    </source>
</evidence>
<name>A0A8J4SXX8_9TREM</name>
<keyword evidence="3 7" id="KW-0479">Metal-binding</keyword>
<dbReference type="PROSITE" id="PS51410">
    <property type="entry name" value="BH4_AAA_HYDROXYL_2"/>
    <property type="match status" value="2"/>
</dbReference>
<evidence type="ECO:0000259" key="8">
    <source>
        <dbReference type="PROSITE" id="PS51410"/>
    </source>
</evidence>
<keyword evidence="4" id="KW-0560">Oxidoreductase</keyword>
<evidence type="ECO:0000256" key="6">
    <source>
        <dbReference type="ARBA" id="ARBA00023033"/>
    </source>
</evidence>
<dbReference type="PANTHER" id="PTHR11473">
    <property type="entry name" value="AROMATIC AMINO ACID HYDROXYLASE"/>
    <property type="match status" value="1"/>
</dbReference>
<feature type="domain" description="Biopterin-dependent aromatic amino acid hydroxylase family profile" evidence="8">
    <location>
        <begin position="1"/>
        <end position="47"/>
    </location>
</feature>
<dbReference type="GO" id="GO:0004511">
    <property type="term" value="F:tyrosine 3-monooxygenase activity"/>
    <property type="evidence" value="ECO:0007669"/>
    <property type="project" value="TreeGrafter"/>
</dbReference>
<evidence type="ECO:0000256" key="4">
    <source>
        <dbReference type="ARBA" id="ARBA00023002"/>
    </source>
</evidence>
<feature type="non-terminal residue" evidence="9">
    <location>
        <position position="1"/>
    </location>
</feature>
<evidence type="ECO:0000256" key="7">
    <source>
        <dbReference type="PIRSR" id="PIRSR601273-2"/>
    </source>
</evidence>
<dbReference type="SUPFAM" id="SSF56534">
    <property type="entry name" value="Aromatic aminoacid monoxygenases, catalytic and oligomerization domains"/>
    <property type="match status" value="1"/>
</dbReference>
<dbReference type="PANTHER" id="PTHR11473:SF15">
    <property type="entry name" value="TYROSINE 3-MONOOXYGENASE"/>
    <property type="match status" value="1"/>
</dbReference>
<feature type="binding site" evidence="7">
    <location>
        <position position="117"/>
    </location>
    <ligand>
        <name>Fe cation</name>
        <dbReference type="ChEBI" id="CHEBI:24875"/>
    </ligand>
</feature>
<protein>
    <submittedName>
        <fullName evidence="9">Phenylalanine hydroxylase</fullName>
    </submittedName>
</protein>
<dbReference type="AlphaFoldDB" id="A0A8J4SXX8"/>
<dbReference type="Proteomes" id="UP000748531">
    <property type="component" value="Unassembled WGS sequence"/>
</dbReference>
<dbReference type="GO" id="GO:0005506">
    <property type="term" value="F:iron ion binding"/>
    <property type="evidence" value="ECO:0007669"/>
    <property type="project" value="InterPro"/>
</dbReference>
<evidence type="ECO:0000313" key="10">
    <source>
        <dbReference type="Proteomes" id="UP000748531"/>
    </source>
</evidence>
<comment type="cofactor">
    <cofactor evidence="1 7">
        <name>Fe(2+)</name>
        <dbReference type="ChEBI" id="CHEBI:29033"/>
    </cofactor>
</comment>
<dbReference type="InterPro" id="IPR001273">
    <property type="entry name" value="ArAA_hydroxylase"/>
</dbReference>
<dbReference type="InterPro" id="IPR019774">
    <property type="entry name" value="Aromatic-AA_hydroxylase_C"/>
</dbReference>
<proteinExistence type="inferred from homology"/>
<evidence type="ECO:0000313" key="9">
    <source>
        <dbReference type="EMBL" id="KAF5401216.1"/>
    </source>
</evidence>
<sequence length="232" mass="26844">WIPFHVSDLDKCQHLLLKFQPELQTDHPGFRDEAYRKRRQDIAQLAFDYHQLCPLLTLSYEILLDYTETSGFRLRPVAGLVSPRDFLANFAFRVFPCTQYIRHHSRPAHTPEPDMIHEFLGHVPLLTNRKFADFAQRLGLASLGASDDFVNKLTTLFWFTIEFGLCLEEDQLRAVGAGLLSSFGELEHAFSDESEKRPLEPNTTAIQPYDDVGYQPVYFVCQSFELMEKQLK</sequence>
<evidence type="ECO:0000256" key="5">
    <source>
        <dbReference type="ARBA" id="ARBA00023004"/>
    </source>
</evidence>
<keyword evidence="10" id="KW-1185">Reference proteome</keyword>
<keyword evidence="5 7" id="KW-0408">Iron</keyword>
<dbReference type="Pfam" id="PF00351">
    <property type="entry name" value="Biopterin_H"/>
    <property type="match status" value="2"/>
</dbReference>
<reference evidence="9" key="1">
    <citation type="submission" date="2019-05" db="EMBL/GenBank/DDBJ databases">
        <title>Annotation for the trematode Paragonimus heterotremus.</title>
        <authorList>
            <person name="Choi Y.-J."/>
        </authorList>
    </citation>
    <scope>NUCLEOTIDE SEQUENCE</scope>
    <source>
        <strain evidence="9">LC</strain>
    </source>
</reference>
<dbReference type="PROSITE" id="PS00367">
    <property type="entry name" value="BH4_AAA_HYDROXYL_1"/>
    <property type="match status" value="1"/>
</dbReference>
<feature type="binding site" evidence="7">
    <location>
        <position position="162"/>
    </location>
    <ligand>
        <name>Fe cation</name>
        <dbReference type="ChEBI" id="CHEBI:24875"/>
    </ligand>
</feature>
<dbReference type="InterPro" id="IPR018301">
    <property type="entry name" value="ArAA_hydroxylase_Fe/CU_BS"/>
</dbReference>
<dbReference type="Gene3D" id="1.10.800.10">
    <property type="entry name" value="Aromatic amino acid hydroxylase"/>
    <property type="match status" value="2"/>
</dbReference>
<evidence type="ECO:0000256" key="3">
    <source>
        <dbReference type="ARBA" id="ARBA00022723"/>
    </source>
</evidence>
<dbReference type="InterPro" id="IPR036329">
    <property type="entry name" value="Aro-AA_hydroxylase_C_sf"/>
</dbReference>
<dbReference type="GO" id="GO:0009072">
    <property type="term" value="P:aromatic amino acid metabolic process"/>
    <property type="evidence" value="ECO:0007669"/>
    <property type="project" value="InterPro"/>
</dbReference>
<comment type="caution">
    <text evidence="9">The sequence shown here is derived from an EMBL/GenBank/DDBJ whole genome shotgun (WGS) entry which is preliminary data.</text>
</comment>
<gene>
    <name evidence="9" type="ORF">PHET_05532</name>
</gene>
<evidence type="ECO:0000256" key="1">
    <source>
        <dbReference type="ARBA" id="ARBA00001954"/>
    </source>
</evidence>
<dbReference type="GO" id="GO:0030424">
    <property type="term" value="C:axon"/>
    <property type="evidence" value="ECO:0007669"/>
    <property type="project" value="TreeGrafter"/>
</dbReference>
<accession>A0A8J4SXX8</accession>